<evidence type="ECO:0000313" key="10">
    <source>
        <dbReference type="Proteomes" id="UP001595791"/>
    </source>
</evidence>
<keyword evidence="9" id="KW-0969">Cilium</keyword>
<dbReference type="NCBIfam" id="TIGR03500">
    <property type="entry name" value="FliO_TIGR"/>
    <property type="match status" value="1"/>
</dbReference>
<dbReference type="InterPro" id="IPR052205">
    <property type="entry name" value="FliO/MopB"/>
</dbReference>
<reference evidence="10" key="1">
    <citation type="journal article" date="2019" name="Int. J. Syst. Evol. Microbiol.">
        <title>The Global Catalogue of Microorganisms (GCM) 10K type strain sequencing project: providing services to taxonomists for standard genome sequencing and annotation.</title>
        <authorList>
            <consortium name="The Broad Institute Genomics Platform"/>
            <consortium name="The Broad Institute Genome Sequencing Center for Infectious Disease"/>
            <person name="Wu L."/>
            <person name="Ma J."/>
        </authorList>
    </citation>
    <scope>NUCLEOTIDE SEQUENCE [LARGE SCALE GENOMIC DNA]</scope>
    <source>
        <strain evidence="10">LMG 29894</strain>
    </source>
</reference>
<feature type="chain" id="PRO_5046163241" description="Flagellar protein" evidence="8">
    <location>
        <begin position="20"/>
        <end position="140"/>
    </location>
</feature>
<evidence type="ECO:0000256" key="4">
    <source>
        <dbReference type="ARBA" id="ARBA00023136"/>
    </source>
</evidence>
<comment type="caution">
    <text evidence="9">The sequence shown here is derived from an EMBL/GenBank/DDBJ whole genome shotgun (WGS) entry which is preliminary data.</text>
</comment>
<evidence type="ECO:0000256" key="1">
    <source>
        <dbReference type="ARBA" id="ARBA00022475"/>
    </source>
</evidence>
<name>A0ABV8MTZ3_9NEIS</name>
<keyword evidence="4 7" id="KW-0472">Membrane</keyword>
<evidence type="ECO:0000256" key="2">
    <source>
        <dbReference type="ARBA" id="ARBA00022692"/>
    </source>
</evidence>
<sequence>MPAVALLATAAAWAEPAAAALPPAAPGSVASLMQVLFSLAVVVAAIVGTAWLLRRMGPAQFGRNNQLKVVAGAMVGPKERVVVVELQNTWLVLGVTAAEITHLHTLDKPPTSEAEVDPAGQTFAARFVESLKRRATERQP</sequence>
<dbReference type="EMBL" id="JBHSBU010000001">
    <property type="protein sequence ID" value="MFC4161698.1"/>
    <property type="molecule type" value="Genomic_DNA"/>
</dbReference>
<keyword evidence="2 7" id="KW-0812">Transmembrane</keyword>
<keyword evidence="8" id="KW-0732">Signal</keyword>
<evidence type="ECO:0000256" key="7">
    <source>
        <dbReference type="RuleBase" id="RU362064"/>
    </source>
</evidence>
<keyword evidence="1 7" id="KW-1003">Cell membrane</keyword>
<comment type="similarity">
    <text evidence="6 7">Belongs to the FliO/MopB family.</text>
</comment>
<keyword evidence="9" id="KW-0966">Cell projection</keyword>
<evidence type="ECO:0000256" key="8">
    <source>
        <dbReference type="SAM" id="SignalP"/>
    </source>
</evidence>
<dbReference type="PANTHER" id="PTHR38766">
    <property type="entry name" value="FLAGELLAR PROTEIN FLIO"/>
    <property type="match status" value="1"/>
</dbReference>
<accession>A0ABV8MTZ3</accession>
<evidence type="ECO:0000256" key="5">
    <source>
        <dbReference type="ARBA" id="ARBA00023143"/>
    </source>
</evidence>
<keyword evidence="9" id="KW-0282">Flagellum</keyword>
<comment type="subcellular location">
    <subcellularLocation>
        <location evidence="7">Cell membrane</location>
    </subcellularLocation>
    <subcellularLocation>
        <location evidence="7">Bacterial flagellum basal body</location>
    </subcellularLocation>
</comment>
<evidence type="ECO:0000313" key="9">
    <source>
        <dbReference type="EMBL" id="MFC4161698.1"/>
    </source>
</evidence>
<evidence type="ECO:0000256" key="3">
    <source>
        <dbReference type="ARBA" id="ARBA00022989"/>
    </source>
</evidence>
<organism evidence="9 10">
    <name type="scientific">Chitinimonas lacunae</name>
    <dbReference type="NCBI Taxonomy" id="1963018"/>
    <lineage>
        <taxon>Bacteria</taxon>
        <taxon>Pseudomonadati</taxon>
        <taxon>Pseudomonadota</taxon>
        <taxon>Betaproteobacteria</taxon>
        <taxon>Neisseriales</taxon>
        <taxon>Chitinibacteraceae</taxon>
        <taxon>Chitinimonas</taxon>
    </lineage>
</organism>
<dbReference type="RefSeq" id="WP_378167931.1">
    <property type="nucleotide sequence ID" value="NZ_JBHSBU010000001.1"/>
</dbReference>
<evidence type="ECO:0000256" key="6">
    <source>
        <dbReference type="ARBA" id="ARBA00037937"/>
    </source>
</evidence>
<keyword evidence="5 7" id="KW-0975">Bacterial flagellum</keyword>
<dbReference type="Proteomes" id="UP001595791">
    <property type="component" value="Unassembled WGS sequence"/>
</dbReference>
<feature type="signal peptide" evidence="8">
    <location>
        <begin position="1"/>
        <end position="19"/>
    </location>
</feature>
<dbReference type="Pfam" id="PF04347">
    <property type="entry name" value="FliO"/>
    <property type="match status" value="1"/>
</dbReference>
<keyword evidence="3 7" id="KW-1133">Transmembrane helix</keyword>
<proteinExistence type="inferred from homology"/>
<keyword evidence="10" id="KW-1185">Reference proteome</keyword>
<dbReference type="PANTHER" id="PTHR38766:SF1">
    <property type="entry name" value="FLAGELLAR PROTEIN FLIO"/>
    <property type="match status" value="1"/>
</dbReference>
<gene>
    <name evidence="9" type="primary">fliO</name>
    <name evidence="9" type="ORF">ACFOW7_20390</name>
</gene>
<protein>
    <recommendedName>
        <fullName evidence="7">Flagellar protein</fullName>
    </recommendedName>
</protein>
<feature type="transmembrane region" description="Helical" evidence="7">
    <location>
        <begin position="29"/>
        <end position="53"/>
    </location>
</feature>
<dbReference type="InterPro" id="IPR022781">
    <property type="entry name" value="Flagellar_biosynth_FliO"/>
</dbReference>